<evidence type="ECO:0000256" key="1">
    <source>
        <dbReference type="ARBA" id="ARBA00010398"/>
    </source>
</evidence>
<organism evidence="8">
    <name type="scientific">candidate division TA06 bacterium ADurb.Bin131</name>
    <dbReference type="NCBI Taxonomy" id="1852827"/>
    <lineage>
        <taxon>Bacteria</taxon>
        <taxon>Bacteria division TA06</taxon>
    </lineage>
</organism>
<evidence type="ECO:0000313" key="8">
    <source>
        <dbReference type="EMBL" id="OQB73913.1"/>
    </source>
</evidence>
<comment type="caution">
    <text evidence="8">The sequence shown here is derived from an EMBL/GenBank/DDBJ whole genome shotgun (WGS) entry which is preliminary data.</text>
</comment>
<keyword evidence="3" id="KW-0846">Cobalamin</keyword>
<dbReference type="Gene3D" id="3.20.20.20">
    <property type="entry name" value="Dihydropteroate synthase-like"/>
    <property type="match status" value="1"/>
</dbReference>
<dbReference type="EC" id="2.1.1.258" evidence="8"/>
<evidence type="ECO:0000256" key="2">
    <source>
        <dbReference type="ARBA" id="ARBA00022603"/>
    </source>
</evidence>
<evidence type="ECO:0000256" key="4">
    <source>
        <dbReference type="ARBA" id="ARBA00022679"/>
    </source>
</evidence>
<feature type="domain" description="Pterin-binding" evidence="7">
    <location>
        <begin position="1"/>
        <end position="266"/>
    </location>
</feature>
<dbReference type="GO" id="GO:0032259">
    <property type="term" value="P:methylation"/>
    <property type="evidence" value="ECO:0007669"/>
    <property type="project" value="UniProtKB-KW"/>
</dbReference>
<evidence type="ECO:0000256" key="6">
    <source>
        <dbReference type="ARBA" id="ARBA00023285"/>
    </source>
</evidence>
<dbReference type="Proteomes" id="UP000485562">
    <property type="component" value="Unassembled WGS sequence"/>
</dbReference>
<dbReference type="GO" id="GO:0046653">
    <property type="term" value="P:tetrahydrofolate metabolic process"/>
    <property type="evidence" value="ECO:0007669"/>
    <property type="project" value="TreeGrafter"/>
</dbReference>
<dbReference type="GO" id="GO:0046872">
    <property type="term" value="F:metal ion binding"/>
    <property type="evidence" value="ECO:0007669"/>
    <property type="project" value="UniProtKB-KW"/>
</dbReference>
<dbReference type="EMBL" id="MWDQ01000058">
    <property type="protein sequence ID" value="OQB73913.1"/>
    <property type="molecule type" value="Genomic_DNA"/>
</dbReference>
<sequence>MIIVGERINATRKQIRAALEKKDRDFFLKEARIQIKCGSDFLDLNAGTGTGQEAEDLAWLINLVQSEYPDIKLTLDSSNTDVLAKCLPMVKNRPVMLNSINAEKKKLDAFLPLLKEFPDVYIIALTMDDSGIPSSWQKRVEIADILYKKLTETGIKEENIFYDGLVQPVGTDSEAFINYLRSLKSIKTSHPATKSICGLSNVSFGLPKRKLINRYALALAMYEGLEAVIIDPVEPGVIETICAVGVLTGKDQFCLNYISNFREGKI</sequence>
<dbReference type="GO" id="GO:0031419">
    <property type="term" value="F:cobalamin binding"/>
    <property type="evidence" value="ECO:0007669"/>
    <property type="project" value="UniProtKB-KW"/>
</dbReference>
<dbReference type="GO" id="GO:0102036">
    <property type="term" value="F:methyltetrahydrofolate:corrinoid/iron-sulfur protein methyltransferase activity"/>
    <property type="evidence" value="ECO:0007669"/>
    <property type="project" value="UniProtKB-EC"/>
</dbReference>
<gene>
    <name evidence="8" type="primary">acsE</name>
    <name evidence="8" type="ORF">BWX89_00739</name>
</gene>
<dbReference type="NCBIfam" id="NF005719">
    <property type="entry name" value="PRK07535.1"/>
    <property type="match status" value="1"/>
</dbReference>
<dbReference type="SUPFAM" id="SSF51717">
    <property type="entry name" value="Dihydropteroate synthetase-like"/>
    <property type="match status" value="1"/>
</dbReference>
<dbReference type="Pfam" id="PF00809">
    <property type="entry name" value="Pterin_bind"/>
    <property type="match status" value="1"/>
</dbReference>
<dbReference type="InterPro" id="IPR011005">
    <property type="entry name" value="Dihydropteroate_synth-like_sf"/>
</dbReference>
<dbReference type="PROSITE" id="PS50972">
    <property type="entry name" value="PTERIN_BINDING"/>
    <property type="match status" value="1"/>
</dbReference>
<keyword evidence="6" id="KW-0170">Cobalt</keyword>
<dbReference type="PANTHER" id="PTHR45833:SF1">
    <property type="entry name" value="METHIONINE SYNTHASE"/>
    <property type="match status" value="1"/>
</dbReference>
<evidence type="ECO:0000256" key="3">
    <source>
        <dbReference type="ARBA" id="ARBA00022628"/>
    </source>
</evidence>
<keyword evidence="4 8" id="KW-0808">Transferase</keyword>
<dbReference type="AlphaFoldDB" id="A0A1V6CAJ8"/>
<proteinExistence type="inferred from homology"/>
<dbReference type="GO" id="GO:0050667">
    <property type="term" value="P:homocysteine metabolic process"/>
    <property type="evidence" value="ECO:0007669"/>
    <property type="project" value="TreeGrafter"/>
</dbReference>
<dbReference type="InterPro" id="IPR000489">
    <property type="entry name" value="Pterin-binding_dom"/>
</dbReference>
<reference evidence="8" key="1">
    <citation type="submission" date="2017-02" db="EMBL/GenBank/DDBJ databases">
        <title>Delving into the versatile metabolic prowess of the omnipresent phylum Bacteroidetes.</title>
        <authorList>
            <person name="Nobu M.K."/>
            <person name="Mei R."/>
            <person name="Narihiro T."/>
            <person name="Kuroda K."/>
            <person name="Liu W.-T."/>
        </authorList>
    </citation>
    <scope>NUCLEOTIDE SEQUENCE</scope>
    <source>
        <strain evidence="8">ADurb.Bin131</strain>
    </source>
</reference>
<dbReference type="GO" id="GO:0008705">
    <property type="term" value="F:methionine synthase activity"/>
    <property type="evidence" value="ECO:0007669"/>
    <property type="project" value="TreeGrafter"/>
</dbReference>
<accession>A0A1V6CAJ8</accession>
<name>A0A1V6CAJ8_UNCT6</name>
<keyword evidence="5" id="KW-0479">Metal-binding</keyword>
<dbReference type="GO" id="GO:0005829">
    <property type="term" value="C:cytosol"/>
    <property type="evidence" value="ECO:0007669"/>
    <property type="project" value="TreeGrafter"/>
</dbReference>
<evidence type="ECO:0000256" key="5">
    <source>
        <dbReference type="ARBA" id="ARBA00022723"/>
    </source>
</evidence>
<dbReference type="PANTHER" id="PTHR45833">
    <property type="entry name" value="METHIONINE SYNTHASE"/>
    <property type="match status" value="1"/>
</dbReference>
<keyword evidence="2 8" id="KW-0489">Methyltransferase</keyword>
<dbReference type="InterPro" id="IPR050554">
    <property type="entry name" value="Met_Synthase/Corrinoid"/>
</dbReference>
<comment type="similarity">
    <text evidence="1">Belongs to the vitamin-B12 dependent methionine synthase family.</text>
</comment>
<protein>
    <submittedName>
        <fullName evidence="8">5-methyltetrahydrofolate:corrinoid/iron-sulfur protein co-methyltransferase</fullName>
        <ecNumber evidence="8">2.1.1.258</ecNumber>
    </submittedName>
</protein>
<evidence type="ECO:0000259" key="7">
    <source>
        <dbReference type="PROSITE" id="PS50972"/>
    </source>
</evidence>